<dbReference type="Proteomes" id="UP000183039">
    <property type="component" value="Unassembled WGS sequence"/>
</dbReference>
<dbReference type="Gene3D" id="3.10.350.10">
    <property type="entry name" value="LysM domain"/>
    <property type="match status" value="1"/>
</dbReference>
<dbReference type="AlphaFoldDB" id="A0AA91GAL3"/>
<gene>
    <name evidence="3" type="ORF">RV15_GL000300</name>
</gene>
<dbReference type="EMBL" id="JXLC01000010">
    <property type="protein sequence ID" value="OJG91860.1"/>
    <property type="molecule type" value="Genomic_DNA"/>
</dbReference>
<evidence type="ECO:0000256" key="1">
    <source>
        <dbReference type="SAM" id="MobiDB-lite"/>
    </source>
</evidence>
<evidence type="ECO:0000313" key="4">
    <source>
        <dbReference type="Proteomes" id="UP000183039"/>
    </source>
</evidence>
<organism evidence="3 4">
    <name type="scientific">Enterococcus silesiacus</name>
    <dbReference type="NCBI Taxonomy" id="332949"/>
    <lineage>
        <taxon>Bacteria</taxon>
        <taxon>Bacillati</taxon>
        <taxon>Bacillota</taxon>
        <taxon>Bacilli</taxon>
        <taxon>Lactobacillales</taxon>
        <taxon>Enterococcaceae</taxon>
        <taxon>Enterococcus</taxon>
    </lineage>
</organism>
<protein>
    <recommendedName>
        <fullName evidence="2">LysM domain-containing protein</fullName>
    </recommendedName>
</protein>
<dbReference type="SUPFAM" id="SSF54106">
    <property type="entry name" value="LysM domain"/>
    <property type="match status" value="1"/>
</dbReference>
<feature type="compositionally biased region" description="Basic and acidic residues" evidence="1">
    <location>
        <begin position="79"/>
        <end position="88"/>
    </location>
</feature>
<dbReference type="PROSITE" id="PS51782">
    <property type="entry name" value="LYSM"/>
    <property type="match status" value="1"/>
</dbReference>
<name>A0AA91GAL3_9ENTE</name>
<evidence type="ECO:0000313" key="3">
    <source>
        <dbReference type="EMBL" id="OJG91860.1"/>
    </source>
</evidence>
<comment type="caution">
    <text evidence="3">The sequence shown here is derived from an EMBL/GenBank/DDBJ whole genome shotgun (WGS) entry which is preliminary data.</text>
</comment>
<feature type="domain" description="LysM" evidence="2">
    <location>
        <begin position="89"/>
        <end position="132"/>
    </location>
</feature>
<dbReference type="InterPro" id="IPR036779">
    <property type="entry name" value="LysM_dom_sf"/>
</dbReference>
<dbReference type="Pfam" id="PF01476">
    <property type="entry name" value="LysM"/>
    <property type="match status" value="1"/>
</dbReference>
<dbReference type="RefSeq" id="WP_071877649.1">
    <property type="nucleotide sequence ID" value="NZ_JXLC01000010.1"/>
</dbReference>
<dbReference type="InterPro" id="IPR018392">
    <property type="entry name" value="LysM"/>
</dbReference>
<dbReference type="SMART" id="SM00257">
    <property type="entry name" value="LysM"/>
    <property type="match status" value="1"/>
</dbReference>
<feature type="compositionally biased region" description="Low complexity" evidence="1">
    <location>
        <begin position="58"/>
        <end position="78"/>
    </location>
</feature>
<accession>A0AA91GAL3</accession>
<proteinExistence type="predicted"/>
<reference evidence="3 4" key="1">
    <citation type="submission" date="2014-12" db="EMBL/GenBank/DDBJ databases">
        <title>Draft genome sequences of 29 type strains of Enterococci.</title>
        <authorList>
            <person name="Zhong Z."/>
            <person name="Sun Z."/>
            <person name="Liu W."/>
            <person name="Zhang W."/>
            <person name="Zhang H."/>
        </authorList>
    </citation>
    <scope>NUCLEOTIDE SEQUENCE [LARGE SCALE GENOMIC DNA]</scope>
    <source>
        <strain evidence="3 4">DSM 22801</strain>
    </source>
</reference>
<evidence type="ECO:0000259" key="2">
    <source>
        <dbReference type="PROSITE" id="PS51782"/>
    </source>
</evidence>
<dbReference type="CDD" id="cd00118">
    <property type="entry name" value="LysM"/>
    <property type="match status" value="1"/>
</dbReference>
<feature type="region of interest" description="Disordered" evidence="1">
    <location>
        <begin position="54"/>
        <end position="88"/>
    </location>
</feature>
<sequence length="134" mass="14462">MKKRIKEKHLIPLVFSTILFSTAIYFMSDSVVLGASVGGTETAPVNADTTAVMPESAPVAPEVEQTTEEATAQSTATETESKANEPPKEVYVVKDGQTLWEIAQDSGLSVQTLMNKNQLSSSVIVEGQELVFDR</sequence>